<dbReference type="CDD" id="cd08521">
    <property type="entry name" value="C2A_SLP"/>
    <property type="match status" value="1"/>
</dbReference>
<feature type="domain" description="C2" evidence="5">
    <location>
        <begin position="2449"/>
        <end position="2583"/>
    </location>
</feature>
<gene>
    <name evidence="6" type="ORF">B4U79_04967</name>
</gene>
<sequence length="2619" mass="292234">TLKAELQRIRKRGALKPGLDQSRVCARCLTELGRIINRGAFCPICRKKVCKTCRFNGEDEKIWVCIVCQKQIQLKVVSGEWMRELSRSASEKLRSPSSKAITSAKETIEKSFRQPFKAGFSPQGSFSQSKPTPEDGEEKQVQSNVNTSEARAKTRGILPPKLPTVDYSSFQRYSPPASAGSSGGSQDSSPKPPMSPVLKAYQTAVELVTDRKNSSPIVQEKETIYRKVSNKLQDSSSSEEEVESSHTSFRATKSSESTPSPRTPNSYRILSQAHHQATAFKFPPSPYSSRPPSNDRQSSDEFSTTQSSLRSRSTSSEMNDDSALAPQPMPRTRRISPLRKQRAIAEEISGDASVHFATEYPSTSGADSGVSDCNLISPKAFQQIQRRTCSSEDEESHKKLISEDSDSSSNEPEEGTVEKTTGYLFRKVTVKRRGLENVEAEVTSAQRAGTCLSDQRNFVQKSKSEGKCANESNLFSSDDTCIRIIDAAISNASSLESKTRSKSNHNSFISFKNPFSSFKTTKTLIKPRDSLHEGCNSCCSKDRYLNHTLTTSNTTYKNDANDDCEPERHFIKRKQLSLDSPTKRKIKKLSDRAKRLRDRIIPCKVPESHKGFKMKSVKSPLSKIAEYDRLFAANFIARSASLPNNYCNRSLEDSCNLSFRSSSVDNKLWDHERESNLDTQLDMILNMHTLVPEYNEYRLVFMDTGSSISDICDESCDFAQRDRTLRVRSHIEINNGTVYVEDSDWEMCSELGDEITEEYSKELNVDGVKCNKSTKECDRSGATNSERRERETFPTLKTSLVETSEDGKGTANESVNEKHFKYEHSFAAKNVQIIKNFALGAATVKEGGNEPEIQVNNSQQVVTPNRYIHTKMCQLFESSEKEKYRSNNSSLQCIGSNSLQQCPNHHLCLLDCEDRQSECFLSTGFAATHKPDVYEYCKPPQHFECDSHASGSIGSFATSIASDCFQECAETARSRKRVEYLPSDTSSQLMSLNKAEMSDIENLNSRGKEQVCENCVDVANSREAADEVRDFGLRRVELKVMEQESAATETSVRPAVTSSGHEVAVGARVESVNPIESCVYSASSGHTDDRETDVCIESTNVIASNLSASNCTLHLSEVCALCFRAVQICQLLLPKVSQKQESGKELCSSAIKLGVNVDDVKQQFALNDEFHNRSDYVKKERAVCCNTRMLPYSDGGEMDAATKRVVKDCEKVFDTLEETLMNESKYTHSATVPPIFETHALPTQIKLQPTNENSFLNEVTAYDCGPPRHNQSAGDCTHNASGVLATVSDDNATYINNTSPHLTRDHSASLLLTLFCESLVMESLASAEQEVLLKKRDNKKSVCFGDNFFIPCETEDERLCENIEFVHSSNYYINDSDHFDNQEHGLGEMCDSDNEELYESLVDVKDEYKDSLSTSSEEEVYRNYEFESSHQLNNYGNPLAYTLHTIIEESESESLPATPADSQSSRSESDSFQTDTNNGNDQTTRAQSDRSSNESIDACDIDLIALASSRLKLYLETGIFDPCLFRHSEQSQECSHSNNKMPPEDKAMSEEMRNEKMHSHNESLSKGEQSLNNESRTRNLEGKVIIDNEEDGRESVSKYLQAANAESNEKSHELITPLEALESQITRLMLAVSPENNSVGDNNSICGSALESNNSDYGSDVIELTEYSSDEDRSHNLLNRLTGKSPGIKRRESERSIAASAKSTDSTISEDTMYICQHLMDSLKKLTELSLNEDNSSEQSDSDFARAKEYIKDQIIALMHTVQSSSLQNSPLRQRRRENKSKTSCACNLLNDEFHYCDDSECGDVCTKSENTKKSPSESGSETISVSVSIPSYDDSDNTAAECEISHEMEELFSMINDSSAKDSRSNVNFEEDNSSLKSWEARISLFSNVKAATETEDRKREASDGKAADNLTVCESQEITVNGKEIVEANEGAESNCFSFMTNSHKTVVKIDEGSLAENVSPMFESLKDRSFSSDSVSSIQTVKARNVNLTTASGVLSELSSEENVCTSRLTVDEDKSETDQNAGVSRKSFNSKEKASSENNLLVVNLMSQAKTSNIAPKVASTKSAGNISDIEQSCNKNTFRDTGYYSFKSSEESIKSLEERTSPTISYYNALSNCKMQHFTETILEVEEEQDTATTSNNRRRFTPSSNVLKGHSLSSSNIPDDIFKGSKTNSLPMSSRNNSILQPLCSQRARSSFFSTSGVLRKLNLLRDDKSSVRKLRAKVRTSSGGNMCSSAGGAVPQISVSDYSESYSTRGSIQSPLGEIGQRDDDFDGSLAQNSRSQTSLSSIGIRSESLSSIYSAAGGGRYGFVNVSGEILFSLSYNYKTATMEVTIKECRNLAAVDKKRNRSDPYVKVYLLPDRTKAGKRKTKVKRHTLDPIFDEVFKFNLPLSEISTRTLWISVWHSDIFGRNDFLGEVTLPIGRDVFKNSSLKWFPLQDKIDSTDHLSKGDLFVALKFVPFDTTHNKHSRRINKGTLHVLVKEAHNLMPTRSNGTADPFCKCYLLPDRSKMAKQKTAVIKKTCDPKWNYTFVYDDIELGELKDRCLELTVWDYDKLTSNDFLGGVRLSLGLGKYCGQEVDWMDSVGEEVNLWQNMLDRPNMWVYGTLRLRPTLESRHK</sequence>
<feature type="non-terminal residue" evidence="6">
    <location>
        <position position="1"/>
    </location>
</feature>
<organism evidence="6 7">
    <name type="scientific">Dinothrombium tinctorium</name>
    <dbReference type="NCBI Taxonomy" id="1965070"/>
    <lineage>
        <taxon>Eukaryota</taxon>
        <taxon>Metazoa</taxon>
        <taxon>Ecdysozoa</taxon>
        <taxon>Arthropoda</taxon>
        <taxon>Chelicerata</taxon>
        <taxon>Arachnida</taxon>
        <taxon>Acari</taxon>
        <taxon>Acariformes</taxon>
        <taxon>Trombidiformes</taxon>
        <taxon>Prostigmata</taxon>
        <taxon>Anystina</taxon>
        <taxon>Parasitengona</taxon>
        <taxon>Trombidioidea</taxon>
        <taxon>Trombidiidae</taxon>
        <taxon>Dinothrombium</taxon>
    </lineage>
</organism>
<evidence type="ECO:0000313" key="6">
    <source>
        <dbReference type="EMBL" id="RWS13731.1"/>
    </source>
</evidence>
<dbReference type="InterPro" id="IPR000008">
    <property type="entry name" value="C2_dom"/>
</dbReference>
<dbReference type="PRINTS" id="PR00399">
    <property type="entry name" value="SYNAPTOTAGMN"/>
</dbReference>
<feature type="region of interest" description="Disordered" evidence="4">
    <location>
        <begin position="2132"/>
        <end position="2158"/>
    </location>
</feature>
<dbReference type="PANTHER" id="PTHR45716:SF2">
    <property type="entry name" value="BITESIZE, ISOFORM I"/>
    <property type="match status" value="1"/>
</dbReference>
<dbReference type="InterPro" id="IPR013083">
    <property type="entry name" value="Znf_RING/FYVE/PHD"/>
</dbReference>
<feature type="compositionally biased region" description="Basic and acidic residues" evidence="4">
    <location>
        <begin position="773"/>
        <end position="792"/>
    </location>
</feature>
<feature type="region of interest" description="Disordered" evidence="4">
    <location>
        <begin position="1677"/>
        <end position="1704"/>
    </location>
</feature>
<dbReference type="SMART" id="SM00239">
    <property type="entry name" value="C2"/>
    <property type="match status" value="2"/>
</dbReference>
<keyword evidence="2" id="KW-0677">Repeat</keyword>
<dbReference type="Proteomes" id="UP000285301">
    <property type="component" value="Unassembled WGS sequence"/>
</dbReference>
<dbReference type="InterPro" id="IPR035892">
    <property type="entry name" value="C2_domain_sf"/>
</dbReference>
<name>A0A443REN2_9ACAR</name>
<feature type="region of interest" description="Disordered" evidence="4">
    <location>
        <begin position="1451"/>
        <end position="1494"/>
    </location>
</feature>
<dbReference type="SUPFAM" id="SSF57903">
    <property type="entry name" value="FYVE/PHD zinc finger"/>
    <property type="match status" value="1"/>
</dbReference>
<keyword evidence="7" id="KW-1185">Reference proteome</keyword>
<evidence type="ECO:0000256" key="2">
    <source>
        <dbReference type="ARBA" id="ARBA00022737"/>
    </source>
</evidence>
<dbReference type="GO" id="GO:0042043">
    <property type="term" value="F:neurexin family protein binding"/>
    <property type="evidence" value="ECO:0007669"/>
    <property type="project" value="TreeGrafter"/>
</dbReference>
<feature type="compositionally biased region" description="Polar residues" evidence="4">
    <location>
        <begin position="1817"/>
        <end position="1830"/>
    </location>
</feature>
<dbReference type="PROSITE" id="PS50004">
    <property type="entry name" value="C2"/>
    <property type="match status" value="2"/>
</dbReference>
<dbReference type="GO" id="GO:0005886">
    <property type="term" value="C:plasma membrane"/>
    <property type="evidence" value="ECO:0007669"/>
    <property type="project" value="TreeGrafter"/>
</dbReference>
<feature type="region of interest" description="Disordered" evidence="4">
    <location>
        <begin position="1807"/>
        <end position="1838"/>
    </location>
</feature>
<feature type="region of interest" description="Disordered" evidence="4">
    <location>
        <begin position="229"/>
        <end position="266"/>
    </location>
</feature>
<dbReference type="OrthoDB" id="195679at2759"/>
<feature type="region of interest" description="Disordered" evidence="4">
    <location>
        <begin position="384"/>
        <end position="420"/>
    </location>
</feature>
<dbReference type="Gene3D" id="3.30.40.10">
    <property type="entry name" value="Zinc/RING finger domain, C3HC4 (zinc finger)"/>
    <property type="match status" value="1"/>
</dbReference>
<accession>A0A443REN2</accession>
<comment type="caution">
    <text evidence="6">The sequence shown here is derived from an EMBL/GenBank/DDBJ whole genome shotgun (WGS) entry which is preliminary data.</text>
</comment>
<feature type="compositionally biased region" description="Polar residues" evidence="4">
    <location>
        <begin position="2136"/>
        <end position="2158"/>
    </location>
</feature>
<feature type="compositionally biased region" description="Basic and acidic residues" evidence="4">
    <location>
        <begin position="1542"/>
        <end position="1565"/>
    </location>
</feature>
<dbReference type="InterPro" id="IPR001565">
    <property type="entry name" value="Synaptotagmin"/>
</dbReference>
<dbReference type="InterPro" id="IPR043567">
    <property type="entry name" value="SYTL1-5_C2B"/>
</dbReference>
<feature type="compositionally biased region" description="Low complexity" evidence="4">
    <location>
        <begin position="174"/>
        <end position="189"/>
    </location>
</feature>
<dbReference type="Pfam" id="PF00168">
    <property type="entry name" value="C2"/>
    <property type="match status" value="2"/>
</dbReference>
<dbReference type="GO" id="GO:0006887">
    <property type="term" value="P:exocytosis"/>
    <property type="evidence" value="ECO:0007669"/>
    <property type="project" value="TreeGrafter"/>
</dbReference>
<comment type="subcellular location">
    <subcellularLocation>
        <location evidence="1">Membrane</location>
    </subcellularLocation>
</comment>
<feature type="non-terminal residue" evidence="6">
    <location>
        <position position="2619"/>
    </location>
</feature>
<feature type="region of interest" description="Disordered" evidence="4">
    <location>
        <begin position="116"/>
        <end position="196"/>
    </location>
</feature>
<dbReference type="FunFam" id="2.60.40.150:FF:000006">
    <property type="entry name" value="Synaptotagmin-like 5, isoform CRA_a"/>
    <property type="match status" value="1"/>
</dbReference>
<evidence type="ECO:0000256" key="1">
    <source>
        <dbReference type="ARBA" id="ARBA00004370"/>
    </source>
</evidence>
<feature type="region of interest" description="Disordered" evidence="4">
    <location>
        <begin position="1530"/>
        <end position="1593"/>
    </location>
</feature>
<feature type="compositionally biased region" description="Basic and acidic residues" evidence="4">
    <location>
        <begin position="1575"/>
        <end position="1586"/>
    </location>
</feature>
<proteinExistence type="predicted"/>
<feature type="domain" description="C2" evidence="5">
    <location>
        <begin position="2314"/>
        <end position="2436"/>
    </location>
</feature>
<dbReference type="SUPFAM" id="SSF49562">
    <property type="entry name" value="C2 domain (Calcium/lipid-binding domain, CaLB)"/>
    <property type="match status" value="2"/>
</dbReference>
<evidence type="ECO:0000313" key="7">
    <source>
        <dbReference type="Proteomes" id="UP000285301"/>
    </source>
</evidence>
<evidence type="ECO:0000259" key="5">
    <source>
        <dbReference type="PROSITE" id="PS50004"/>
    </source>
</evidence>
<dbReference type="EMBL" id="NCKU01000898">
    <property type="protein sequence ID" value="RWS13731.1"/>
    <property type="molecule type" value="Genomic_DNA"/>
</dbReference>
<feature type="compositionally biased region" description="Polar residues" evidence="4">
    <location>
        <begin position="122"/>
        <end position="131"/>
    </location>
</feature>
<feature type="compositionally biased region" description="Low complexity" evidence="4">
    <location>
        <begin position="303"/>
        <end position="316"/>
    </location>
</feature>
<feature type="compositionally biased region" description="Polar residues" evidence="4">
    <location>
        <begin position="246"/>
        <end position="266"/>
    </location>
</feature>
<dbReference type="CDD" id="cd04020">
    <property type="entry name" value="C2B_SLP_1-2-3-4"/>
    <property type="match status" value="1"/>
</dbReference>
<keyword evidence="3" id="KW-0472">Membrane</keyword>
<dbReference type="InterPro" id="IPR041282">
    <property type="entry name" value="FYVE_2"/>
</dbReference>
<feature type="region of interest" description="Disordered" evidence="4">
    <location>
        <begin position="2014"/>
        <end position="2036"/>
    </location>
</feature>
<feature type="compositionally biased region" description="Acidic residues" evidence="4">
    <location>
        <begin position="403"/>
        <end position="415"/>
    </location>
</feature>
<dbReference type="Pfam" id="PF02318">
    <property type="entry name" value="FYVE_2"/>
    <property type="match status" value="1"/>
</dbReference>
<dbReference type="PANTHER" id="PTHR45716">
    <property type="entry name" value="BITESIZE, ISOFORM I"/>
    <property type="match status" value="1"/>
</dbReference>
<dbReference type="InterPro" id="IPR011011">
    <property type="entry name" value="Znf_FYVE_PHD"/>
</dbReference>
<feature type="region of interest" description="Disordered" evidence="4">
    <location>
        <begin position="773"/>
        <end position="794"/>
    </location>
</feature>
<feature type="region of interest" description="Disordered" evidence="4">
    <location>
        <begin position="280"/>
        <end position="339"/>
    </location>
</feature>
<feature type="compositionally biased region" description="Low complexity" evidence="4">
    <location>
        <begin position="1462"/>
        <end position="1484"/>
    </location>
</feature>
<reference evidence="6 7" key="1">
    <citation type="journal article" date="2018" name="Gigascience">
        <title>Genomes of trombidid mites reveal novel predicted allergens and laterally-transferred genes associated with secondary metabolism.</title>
        <authorList>
            <person name="Dong X."/>
            <person name="Chaisiri K."/>
            <person name="Xia D."/>
            <person name="Armstrong S.D."/>
            <person name="Fang Y."/>
            <person name="Donnelly M.J."/>
            <person name="Kadowaki T."/>
            <person name="McGarry J.W."/>
            <person name="Darby A.C."/>
            <person name="Makepeace B.L."/>
        </authorList>
    </citation>
    <scope>NUCLEOTIDE SEQUENCE [LARGE SCALE GENOMIC DNA]</scope>
    <source>
        <strain evidence="6">UoL-WK</strain>
    </source>
</reference>
<evidence type="ECO:0000256" key="3">
    <source>
        <dbReference type="ARBA" id="ARBA00023136"/>
    </source>
</evidence>
<feature type="compositionally biased region" description="Polar residues" evidence="4">
    <location>
        <begin position="1531"/>
        <end position="1540"/>
    </location>
</feature>
<dbReference type="GO" id="GO:0070382">
    <property type="term" value="C:exocytic vesicle"/>
    <property type="evidence" value="ECO:0007669"/>
    <property type="project" value="TreeGrafter"/>
</dbReference>
<evidence type="ECO:0000256" key="4">
    <source>
        <dbReference type="SAM" id="MobiDB-lite"/>
    </source>
</evidence>
<dbReference type="Gene3D" id="2.60.40.150">
    <property type="entry name" value="C2 domain"/>
    <property type="match status" value="2"/>
</dbReference>
<dbReference type="CDD" id="cd15747">
    <property type="entry name" value="FYVE_Slp3_4_5"/>
    <property type="match status" value="1"/>
</dbReference>
<dbReference type="STRING" id="1965070.A0A443REN2"/>
<protein>
    <recommendedName>
        <fullName evidence="5">C2 domain-containing protein</fullName>
    </recommendedName>
</protein>